<accession>A0AAI9T4Q4</accession>
<protein>
    <submittedName>
        <fullName evidence="1">Uncharacterized protein</fullName>
    </submittedName>
</protein>
<evidence type="ECO:0000313" key="2">
    <source>
        <dbReference type="Proteomes" id="UP001227192"/>
    </source>
</evidence>
<dbReference type="AlphaFoldDB" id="A0AAI9T4Q4"/>
<dbReference type="EMBL" id="LACB01001211">
    <property type="protein sequence ID" value="KAJ9480647.1"/>
    <property type="molecule type" value="Genomic_DNA"/>
</dbReference>
<reference evidence="1" key="1">
    <citation type="submission" date="2015-06" db="EMBL/GenBank/DDBJ databases">
        <authorList>
            <person name="Nguyen H."/>
        </authorList>
    </citation>
    <scope>NUCLEOTIDE SEQUENCE</scope>
    <source>
        <strain evidence="1">DAOM 180753</strain>
    </source>
</reference>
<name>A0AAI9T4Q4_PENTH</name>
<proteinExistence type="predicted"/>
<reference evidence="1" key="2">
    <citation type="journal article" date="2016" name="Fungal Biol.">
        <title>Ochratoxin A production by Penicillium thymicola.</title>
        <authorList>
            <person name="Nguyen H.D.T."/>
            <person name="McMullin D.R."/>
            <person name="Ponomareva E."/>
            <person name="Riley R."/>
            <person name="Pomraning K.R."/>
            <person name="Baker S.E."/>
            <person name="Seifert K.A."/>
        </authorList>
    </citation>
    <scope>NUCLEOTIDE SEQUENCE</scope>
    <source>
        <strain evidence="1">DAOM 180753</strain>
    </source>
</reference>
<keyword evidence="2" id="KW-1185">Reference proteome</keyword>
<comment type="caution">
    <text evidence="1">The sequence shown here is derived from an EMBL/GenBank/DDBJ whole genome shotgun (WGS) entry which is preliminary data.</text>
</comment>
<gene>
    <name evidence="1" type="ORF">VN97_g12896</name>
</gene>
<dbReference type="Proteomes" id="UP001227192">
    <property type="component" value="Unassembled WGS sequence"/>
</dbReference>
<evidence type="ECO:0000313" key="1">
    <source>
        <dbReference type="EMBL" id="KAJ9480647.1"/>
    </source>
</evidence>
<organism evidence="1 2">
    <name type="scientific">Penicillium thymicola</name>
    <dbReference type="NCBI Taxonomy" id="293382"/>
    <lineage>
        <taxon>Eukaryota</taxon>
        <taxon>Fungi</taxon>
        <taxon>Dikarya</taxon>
        <taxon>Ascomycota</taxon>
        <taxon>Pezizomycotina</taxon>
        <taxon>Eurotiomycetes</taxon>
        <taxon>Eurotiomycetidae</taxon>
        <taxon>Eurotiales</taxon>
        <taxon>Aspergillaceae</taxon>
        <taxon>Penicillium</taxon>
    </lineage>
</organism>
<sequence>MVNCISSLSLAVCPSFFFRSKLAHRSFPVCLSHWQGINTPSPPFLPLILSFFSIPHPPGPHCTPWFPGHPTFVLTFFLELSQLQVFIQHTDAVVK</sequence>